<dbReference type="Proteomes" id="UP000014601">
    <property type="component" value="Unassembled WGS sequence"/>
</dbReference>
<gene>
    <name evidence="1" type="ORF">HMPREF1576_01429</name>
</gene>
<name>S4GSZ0_9BIFI</name>
<dbReference type="AlphaFoldDB" id="S4GSZ0"/>
<organism evidence="1 2">
    <name type="scientific">Gardnerella pickettii JCP7719</name>
    <dbReference type="NCBI Taxonomy" id="1261061"/>
    <lineage>
        <taxon>Bacteria</taxon>
        <taxon>Bacillati</taxon>
        <taxon>Actinomycetota</taxon>
        <taxon>Actinomycetes</taxon>
        <taxon>Bifidobacteriales</taxon>
        <taxon>Bifidobacteriaceae</taxon>
        <taxon>Gardnerella</taxon>
        <taxon>Gardnerella pickettii</taxon>
    </lineage>
</organism>
<dbReference type="PATRIC" id="fig|1261061.4.peg.1228"/>
<protein>
    <submittedName>
        <fullName evidence="1">Uncharacterized protein</fullName>
    </submittedName>
</protein>
<comment type="caution">
    <text evidence="1">The sequence shown here is derived from an EMBL/GenBank/DDBJ whole genome shotgun (WGS) entry which is preliminary data.</text>
</comment>
<dbReference type="EMBL" id="ATJO01000166">
    <property type="protein sequence ID" value="EPI49565.1"/>
    <property type="molecule type" value="Genomic_DNA"/>
</dbReference>
<dbReference type="HOGENOM" id="CLU_116075_0_0_11"/>
<accession>S4GSZ0</accession>
<sequence length="228" mass="25558">MEALNARDYVGSSGSANLAVYKNYSLLVSEEISVDSIDKLIKKNRIFIKIITVIRENGRSCLLNNLFYNHLIQSRVNEEEGNGVMRSKTIFCKTIFQSCLVMLLLLGSLFSLAGCADDEEKAELASYHWETVAMSREEFRIPENYMNKDELYLFVSRDILDSHYDLSKVTLGGKRIKLVDSSFNLPGPGLKALFLVGKFDLKDKPGSNVLKVPGINKTGNVAVGYKKK</sequence>
<evidence type="ECO:0000313" key="1">
    <source>
        <dbReference type="EMBL" id="EPI49565.1"/>
    </source>
</evidence>
<evidence type="ECO:0000313" key="2">
    <source>
        <dbReference type="Proteomes" id="UP000014601"/>
    </source>
</evidence>
<proteinExistence type="predicted"/>
<reference evidence="1 2" key="1">
    <citation type="submission" date="2013-06" db="EMBL/GenBank/DDBJ databases">
        <authorList>
            <person name="Weinstock G."/>
            <person name="Sodergren E."/>
            <person name="Lobos E.A."/>
            <person name="Fulton L."/>
            <person name="Fulton R."/>
            <person name="Courtney L."/>
            <person name="Fronick C."/>
            <person name="O'Laughlin M."/>
            <person name="Godfrey J."/>
            <person name="Wilson R.M."/>
            <person name="Miner T."/>
            <person name="Farmer C."/>
            <person name="Delehaunty K."/>
            <person name="Cordes M."/>
            <person name="Minx P."/>
            <person name="Tomlinson C."/>
            <person name="Chen J."/>
            <person name="Wollam A."/>
            <person name="Pepin K.H."/>
            <person name="Bhonagiri V."/>
            <person name="Zhang X."/>
            <person name="Warren W."/>
            <person name="Mitreva M."/>
            <person name="Mardis E.R."/>
            <person name="Wilson R.K."/>
        </authorList>
    </citation>
    <scope>NUCLEOTIDE SEQUENCE [LARGE SCALE GENOMIC DNA]</scope>
    <source>
        <strain evidence="1 2">JCP7719</strain>
    </source>
</reference>